<dbReference type="AlphaFoldDB" id="A0A2S8F3G4"/>
<feature type="region of interest" description="Disordered" evidence="1">
    <location>
        <begin position="1"/>
        <end position="93"/>
    </location>
</feature>
<evidence type="ECO:0000256" key="1">
    <source>
        <dbReference type="SAM" id="MobiDB-lite"/>
    </source>
</evidence>
<feature type="transmembrane region" description="Helical" evidence="2">
    <location>
        <begin position="112"/>
        <end position="133"/>
    </location>
</feature>
<dbReference type="EMBL" id="PUIA01000064">
    <property type="protein sequence ID" value="PQO26705.1"/>
    <property type="molecule type" value="Genomic_DNA"/>
</dbReference>
<keyword evidence="2" id="KW-1133">Transmembrane helix</keyword>
<name>A0A2S8F3G4_9BACT</name>
<protein>
    <submittedName>
        <fullName evidence="3">Uncharacterized protein</fullName>
    </submittedName>
</protein>
<accession>A0A2S8F3G4</accession>
<evidence type="ECO:0000256" key="2">
    <source>
        <dbReference type="SAM" id="Phobius"/>
    </source>
</evidence>
<reference evidence="3 4" key="1">
    <citation type="submission" date="2018-02" db="EMBL/GenBank/DDBJ databases">
        <title>Comparative genomes isolates from brazilian mangrove.</title>
        <authorList>
            <person name="Araujo J.E."/>
            <person name="Taketani R.G."/>
            <person name="Silva M.C.P."/>
            <person name="Loureco M.V."/>
            <person name="Andreote F.D."/>
        </authorList>
    </citation>
    <scope>NUCLEOTIDE SEQUENCE [LARGE SCALE GENOMIC DNA]</scope>
    <source>
        <strain evidence="3 4">HEX-2 MGV</strain>
    </source>
</reference>
<comment type="caution">
    <text evidence="3">The sequence shown here is derived from an EMBL/GenBank/DDBJ whole genome shotgun (WGS) entry which is preliminary data.</text>
</comment>
<evidence type="ECO:0000313" key="3">
    <source>
        <dbReference type="EMBL" id="PQO26705.1"/>
    </source>
</evidence>
<feature type="region of interest" description="Disordered" evidence="1">
    <location>
        <begin position="138"/>
        <end position="248"/>
    </location>
</feature>
<feature type="compositionally biased region" description="Pro residues" evidence="1">
    <location>
        <begin position="31"/>
        <end position="44"/>
    </location>
</feature>
<feature type="compositionally biased region" description="Low complexity" evidence="1">
    <location>
        <begin position="20"/>
        <end position="30"/>
    </location>
</feature>
<sequence>MVEIAAPDSPASTETSNAKAPPVAAPVASEPEPPVPESPTPETPGPETSAAEPPVTTVEPSTSDEAFDNLDEMLAGSSTPQEPNSADTEPAAAAEVNRFSDSASLSKMRNMALIGGTSIMAIVTFAVIGYAVFSGRDQTPVTPEEPEPIQVAQFEPPAEEEPSGENEPAPIEETPQPAAEEPAKEPALEPMPSKEPTQPEAAAEASPKPAMPNKDNPFLFDDPAGAPAAEKPVVETPDIDSGKPKVATSQPSILELKDDPLYEVFGEAFPVLDPAAFNQSASVDPGPADAAPVALQVEVSTAAELVPRIPEVDVAGRLSDPIVRIEFDNMPLNEFASFVTQMSTVPVTIDPIALASADINAKTPISVKQTQTSVEGILEAAVRPFGLEVEATDKSARLRITQPLDGHKRVAQLLVDDLAKDQKEVADIAYLMTHLVEPLSWKQSRGDGLYRIDPGKIMITQSEVAHFNAVVFMEKLRVARGLPIRSNFSKDQFDLTLRSDQLSPALQKDVKLQIVVPTPLYKVIDQLEKKSGLTILCDWDSLAMNKLGPATPVTLTAPGVTVQQALDQFCQAWKLEALPINPTTVQLVSQRSVPIMPWLEFYDVSNLGLGKSEAAALINNAKRELTDLRKTGYGDLLYDPASKRLLALLSKDDHQRLQFALQRKISN</sequence>
<keyword evidence="2" id="KW-0472">Membrane</keyword>
<keyword evidence="2" id="KW-0812">Transmembrane</keyword>
<feature type="compositionally biased region" description="Polar residues" evidence="1">
    <location>
        <begin position="76"/>
        <end position="87"/>
    </location>
</feature>
<evidence type="ECO:0000313" key="4">
    <source>
        <dbReference type="Proteomes" id="UP000240009"/>
    </source>
</evidence>
<proteinExistence type="predicted"/>
<feature type="compositionally biased region" description="Low complexity" evidence="1">
    <location>
        <begin position="167"/>
        <end position="180"/>
    </location>
</feature>
<organism evidence="3 4">
    <name type="scientific">Blastopirellula marina</name>
    <dbReference type="NCBI Taxonomy" id="124"/>
    <lineage>
        <taxon>Bacteria</taxon>
        <taxon>Pseudomonadati</taxon>
        <taxon>Planctomycetota</taxon>
        <taxon>Planctomycetia</taxon>
        <taxon>Pirellulales</taxon>
        <taxon>Pirellulaceae</taxon>
        <taxon>Blastopirellula</taxon>
    </lineage>
</organism>
<feature type="compositionally biased region" description="Low complexity" evidence="1">
    <location>
        <begin position="45"/>
        <end position="54"/>
    </location>
</feature>
<dbReference type="Proteomes" id="UP000240009">
    <property type="component" value="Unassembled WGS sequence"/>
</dbReference>
<feature type="compositionally biased region" description="Low complexity" evidence="1">
    <location>
        <begin position="199"/>
        <end position="212"/>
    </location>
</feature>
<gene>
    <name evidence="3" type="ORF">C5Y96_19665</name>
</gene>